<evidence type="ECO:0000259" key="2">
    <source>
        <dbReference type="Pfam" id="PF04149"/>
    </source>
</evidence>
<comment type="caution">
    <text evidence="4">The sequence shown here is derived from an EMBL/GenBank/DDBJ whole genome shotgun (WGS) entry which is preliminary data.</text>
</comment>
<sequence>MWGEAYGELLAHDLLTHSHHPTQTSGRNQRPVKEREKPMTDLTWQKPMRCDNSSPNCVEVAVGDNDERLVRDSKNPNGPNLSFASEEWEAFEGSIRAGQRF</sequence>
<feature type="domain" description="DUF397" evidence="2">
    <location>
        <begin position="42"/>
        <end position="95"/>
    </location>
</feature>
<dbReference type="Proteomes" id="UP000315983">
    <property type="component" value="Unassembled WGS sequence"/>
</dbReference>
<reference evidence="3 6" key="2">
    <citation type="submission" date="2021-03" db="EMBL/GenBank/DDBJ databases">
        <title>Whole genome shotgun sequence of Salinispora arenicola NBRC 105043.</title>
        <authorList>
            <person name="Komaki H."/>
            <person name="Tamura T."/>
        </authorList>
    </citation>
    <scope>NUCLEOTIDE SEQUENCE [LARGE SCALE GENOMIC DNA]</scope>
    <source>
        <strain evidence="3 6">NBRC 105043</strain>
    </source>
</reference>
<feature type="region of interest" description="Disordered" evidence="1">
    <location>
        <begin position="14"/>
        <end position="55"/>
    </location>
</feature>
<dbReference type="Pfam" id="PF04149">
    <property type="entry name" value="DUF397"/>
    <property type="match status" value="1"/>
</dbReference>
<evidence type="ECO:0000313" key="4">
    <source>
        <dbReference type="EMBL" id="TQL35297.1"/>
    </source>
</evidence>
<evidence type="ECO:0000313" key="6">
    <source>
        <dbReference type="Proteomes" id="UP000677457"/>
    </source>
</evidence>
<proteinExistence type="predicted"/>
<evidence type="ECO:0000313" key="5">
    <source>
        <dbReference type="Proteomes" id="UP000315983"/>
    </source>
</evidence>
<accession>A0A542XHM2</accession>
<evidence type="ECO:0000256" key="1">
    <source>
        <dbReference type="SAM" id="MobiDB-lite"/>
    </source>
</evidence>
<protein>
    <submittedName>
        <fullName evidence="4">Uncharacterized protein DUF397</fullName>
    </submittedName>
</protein>
<gene>
    <name evidence="4" type="ORF">FB564_0338</name>
    <name evidence="3" type="ORF">Sar04_45980</name>
</gene>
<dbReference type="AlphaFoldDB" id="A0A542XHM2"/>
<organism evidence="4 5">
    <name type="scientific">Salinispora arenicola</name>
    <dbReference type="NCBI Taxonomy" id="168697"/>
    <lineage>
        <taxon>Bacteria</taxon>
        <taxon>Bacillati</taxon>
        <taxon>Actinomycetota</taxon>
        <taxon>Actinomycetes</taxon>
        <taxon>Micromonosporales</taxon>
        <taxon>Micromonosporaceae</taxon>
        <taxon>Salinispora</taxon>
    </lineage>
</organism>
<dbReference type="InterPro" id="IPR007278">
    <property type="entry name" value="DUF397"/>
</dbReference>
<dbReference type="Proteomes" id="UP000677457">
    <property type="component" value="Unassembled WGS sequence"/>
</dbReference>
<reference evidence="4 5" key="1">
    <citation type="submission" date="2019-06" db="EMBL/GenBank/DDBJ databases">
        <title>Sequencing the genomes of 1000 actinobacteria strains.</title>
        <authorList>
            <person name="Klenk H.-P."/>
        </authorList>
    </citation>
    <scope>NUCLEOTIDE SEQUENCE [LARGE SCALE GENOMIC DNA]</scope>
    <source>
        <strain evidence="4 5">DSM 44819</strain>
    </source>
</reference>
<name>A0A542XHM2_SALAC</name>
<dbReference type="EMBL" id="BOQM01000049">
    <property type="protein sequence ID" value="GIM87862.1"/>
    <property type="molecule type" value="Genomic_DNA"/>
</dbReference>
<dbReference type="EMBL" id="VFOL01000001">
    <property type="protein sequence ID" value="TQL35297.1"/>
    <property type="molecule type" value="Genomic_DNA"/>
</dbReference>
<evidence type="ECO:0000313" key="3">
    <source>
        <dbReference type="EMBL" id="GIM87862.1"/>
    </source>
</evidence>
<keyword evidence="6" id="KW-1185">Reference proteome</keyword>